<evidence type="ECO:0000313" key="2">
    <source>
        <dbReference type="Proteomes" id="UP001642540"/>
    </source>
</evidence>
<name>A0ABP1PU03_9HEXA</name>
<organism evidence="1 2">
    <name type="scientific">Orchesella dallaii</name>
    <dbReference type="NCBI Taxonomy" id="48710"/>
    <lineage>
        <taxon>Eukaryota</taxon>
        <taxon>Metazoa</taxon>
        <taxon>Ecdysozoa</taxon>
        <taxon>Arthropoda</taxon>
        <taxon>Hexapoda</taxon>
        <taxon>Collembola</taxon>
        <taxon>Entomobryomorpha</taxon>
        <taxon>Entomobryoidea</taxon>
        <taxon>Orchesellidae</taxon>
        <taxon>Orchesellinae</taxon>
        <taxon>Orchesella</taxon>
    </lineage>
</organism>
<gene>
    <name evidence="1" type="ORF">ODALV1_LOCUS3801</name>
</gene>
<keyword evidence="2" id="KW-1185">Reference proteome</keyword>
<sequence>MGKYARSLCTEVKLADMLKQILPERVFAETMLNPARRNEYICSSLFFQRKWCHKGPASTKAHQMSWKDNTAYGSPLFRQIDSYKGCKISIANETEIMRFARSKCRSAMLGQDLDLQNANDKIYFVLNDAARNTHKCDVLFYRKKHCYD</sequence>
<reference evidence="1 2" key="1">
    <citation type="submission" date="2024-08" db="EMBL/GenBank/DDBJ databases">
        <authorList>
            <person name="Cucini C."/>
            <person name="Frati F."/>
        </authorList>
    </citation>
    <scope>NUCLEOTIDE SEQUENCE [LARGE SCALE GENOMIC DNA]</scope>
</reference>
<accession>A0ABP1PU03</accession>
<comment type="caution">
    <text evidence="1">The sequence shown here is derived from an EMBL/GenBank/DDBJ whole genome shotgun (WGS) entry which is preliminary data.</text>
</comment>
<evidence type="ECO:0000313" key="1">
    <source>
        <dbReference type="EMBL" id="CAL8077390.1"/>
    </source>
</evidence>
<proteinExistence type="predicted"/>
<protein>
    <submittedName>
        <fullName evidence="1">Uncharacterized protein</fullName>
    </submittedName>
</protein>
<dbReference type="EMBL" id="CAXLJM020000012">
    <property type="protein sequence ID" value="CAL8077390.1"/>
    <property type="molecule type" value="Genomic_DNA"/>
</dbReference>
<dbReference type="Proteomes" id="UP001642540">
    <property type="component" value="Unassembled WGS sequence"/>
</dbReference>